<dbReference type="GO" id="GO:0019748">
    <property type="term" value="P:secondary metabolic process"/>
    <property type="evidence" value="ECO:0007669"/>
    <property type="project" value="TreeGrafter"/>
</dbReference>
<proteinExistence type="predicted"/>
<dbReference type="PANTHER" id="PTHR21240">
    <property type="entry name" value="2-AMINO-3-CARBOXYLMUCONATE-6-SEMIALDEHYDE DECARBOXYLASE"/>
    <property type="match status" value="1"/>
</dbReference>
<dbReference type="Proteomes" id="UP000236745">
    <property type="component" value="Unassembled WGS sequence"/>
</dbReference>
<dbReference type="Gene3D" id="3.20.20.140">
    <property type="entry name" value="Metal-dependent hydrolases"/>
    <property type="match status" value="1"/>
</dbReference>
<sequence>MDAIQLHICDSRCPPSCSLANKAQQAVNQRSRAVQVIDLHCHVFVPDVERLTAQEERRRQENARMRLTTGEASSQYNDERMLPDIAGKLVDPGARLEDMERLGIDLQVLSPSPSHYCYWADETLAEALVDVQNNAILSLIDQYPEKFSGFCALSLQHPELAVAQLETAVKNGFRGAEISTHVEGTPLSSPALEPLWACAEKLGAVIFIHPFGADLGDRLDTHYLSNVIGQPLETTIALSQLIFGGVFDRYPNLKILAAHSGGYLPFYPERSNHGYRVRPEAQTMKYAPSEYLRRIWFDTLVYTPEAVQALINSVGVDQVVVGTDYPFDMGAYDIHALVNELTELSPEEREKILSNNAKRLLGL</sequence>
<dbReference type="InterPro" id="IPR032466">
    <property type="entry name" value="Metal_Hydrolase"/>
</dbReference>
<keyword evidence="4" id="KW-1185">Reference proteome</keyword>
<keyword evidence="1" id="KW-0456">Lyase</keyword>
<feature type="domain" description="Amidohydrolase-related" evidence="2">
    <location>
        <begin position="37"/>
        <end position="363"/>
    </location>
</feature>
<accession>A0A1H6ALH4</accession>
<dbReference type="InterPro" id="IPR032465">
    <property type="entry name" value="ACMSD"/>
</dbReference>
<dbReference type="GO" id="GO:0016787">
    <property type="term" value="F:hydrolase activity"/>
    <property type="evidence" value="ECO:0007669"/>
    <property type="project" value="InterPro"/>
</dbReference>
<name>A0A1H6ALH4_9GAMM</name>
<reference evidence="3 4" key="1">
    <citation type="submission" date="2016-10" db="EMBL/GenBank/DDBJ databases">
        <authorList>
            <person name="de Groot N.N."/>
        </authorList>
    </citation>
    <scope>NUCLEOTIDE SEQUENCE [LARGE SCALE GENOMIC DNA]</scope>
    <source>
        <strain evidence="3 4">DSM 22012</strain>
    </source>
</reference>
<dbReference type="Pfam" id="PF04909">
    <property type="entry name" value="Amidohydro_2"/>
    <property type="match status" value="1"/>
</dbReference>
<dbReference type="GO" id="GO:0016831">
    <property type="term" value="F:carboxy-lyase activity"/>
    <property type="evidence" value="ECO:0007669"/>
    <property type="project" value="InterPro"/>
</dbReference>
<organism evidence="3 4">
    <name type="scientific">Marinobacterium lutimaris</name>
    <dbReference type="NCBI Taxonomy" id="568106"/>
    <lineage>
        <taxon>Bacteria</taxon>
        <taxon>Pseudomonadati</taxon>
        <taxon>Pseudomonadota</taxon>
        <taxon>Gammaproteobacteria</taxon>
        <taxon>Oceanospirillales</taxon>
        <taxon>Oceanospirillaceae</taxon>
        <taxon>Marinobacterium</taxon>
    </lineage>
</organism>
<gene>
    <name evidence="3" type="ORF">SAMN05444390_10274</name>
</gene>
<dbReference type="SUPFAM" id="SSF51556">
    <property type="entry name" value="Metallo-dependent hydrolases"/>
    <property type="match status" value="1"/>
</dbReference>
<evidence type="ECO:0000313" key="4">
    <source>
        <dbReference type="Proteomes" id="UP000236745"/>
    </source>
</evidence>
<evidence type="ECO:0000259" key="2">
    <source>
        <dbReference type="Pfam" id="PF04909"/>
    </source>
</evidence>
<dbReference type="GO" id="GO:0005737">
    <property type="term" value="C:cytoplasm"/>
    <property type="evidence" value="ECO:0007669"/>
    <property type="project" value="TreeGrafter"/>
</dbReference>
<protein>
    <submittedName>
        <fullName evidence="3">Aminocarboxymuconate-semialdehyde decarboxylase</fullName>
    </submittedName>
</protein>
<dbReference type="RefSeq" id="WP_200826752.1">
    <property type="nucleotide sequence ID" value="NZ_FNVQ01000002.1"/>
</dbReference>
<dbReference type="PANTHER" id="PTHR21240:SF28">
    <property type="entry name" value="ISO-OROTATE DECARBOXYLASE (EUROFUNG)"/>
    <property type="match status" value="1"/>
</dbReference>
<evidence type="ECO:0000256" key="1">
    <source>
        <dbReference type="ARBA" id="ARBA00023239"/>
    </source>
</evidence>
<dbReference type="AlphaFoldDB" id="A0A1H6ALH4"/>
<dbReference type="InterPro" id="IPR006680">
    <property type="entry name" value="Amidohydro-rel"/>
</dbReference>
<evidence type="ECO:0000313" key="3">
    <source>
        <dbReference type="EMBL" id="SEG48937.1"/>
    </source>
</evidence>
<dbReference type="EMBL" id="FNVQ01000002">
    <property type="protein sequence ID" value="SEG48937.1"/>
    <property type="molecule type" value="Genomic_DNA"/>
</dbReference>